<evidence type="ECO:0000256" key="5">
    <source>
        <dbReference type="SAM" id="MobiDB-lite"/>
    </source>
</evidence>
<evidence type="ECO:0000313" key="7">
    <source>
        <dbReference type="EMBL" id="SCF35769.1"/>
    </source>
</evidence>
<feature type="compositionally biased region" description="Basic and acidic residues" evidence="5">
    <location>
        <begin position="15"/>
        <end position="26"/>
    </location>
</feature>
<dbReference type="Pfam" id="PF02311">
    <property type="entry name" value="AraC_binding"/>
    <property type="match status" value="1"/>
</dbReference>
<feature type="region of interest" description="Disordered" evidence="5">
    <location>
        <begin position="1"/>
        <end position="31"/>
    </location>
</feature>
<protein>
    <submittedName>
        <fullName evidence="7">AraC-type DNA-binding protein</fullName>
    </submittedName>
</protein>
<keyword evidence="2 7" id="KW-0238">DNA-binding</keyword>
<dbReference type="PANTHER" id="PTHR46796">
    <property type="entry name" value="HTH-TYPE TRANSCRIPTIONAL ACTIVATOR RHAS-RELATED"/>
    <property type="match status" value="1"/>
</dbReference>
<proteinExistence type="predicted"/>
<evidence type="ECO:0000256" key="3">
    <source>
        <dbReference type="ARBA" id="ARBA00023159"/>
    </source>
</evidence>
<keyword evidence="4" id="KW-0804">Transcription</keyword>
<dbReference type="InterPro" id="IPR018062">
    <property type="entry name" value="HTH_AraC-typ_CS"/>
</dbReference>
<organism evidence="7 8">
    <name type="scientific">Micromonospora echinospora</name>
    <name type="common">Micromonospora purpurea</name>
    <dbReference type="NCBI Taxonomy" id="1877"/>
    <lineage>
        <taxon>Bacteria</taxon>
        <taxon>Bacillati</taxon>
        <taxon>Actinomycetota</taxon>
        <taxon>Actinomycetes</taxon>
        <taxon>Micromonosporales</taxon>
        <taxon>Micromonosporaceae</taxon>
        <taxon>Micromonospora</taxon>
    </lineage>
</organism>
<dbReference type="PROSITE" id="PS01124">
    <property type="entry name" value="HTH_ARAC_FAMILY_2"/>
    <property type="match status" value="1"/>
</dbReference>
<keyword evidence="8" id="KW-1185">Reference proteome</keyword>
<dbReference type="SUPFAM" id="SSF46689">
    <property type="entry name" value="Homeodomain-like"/>
    <property type="match status" value="1"/>
</dbReference>
<dbReference type="SMART" id="SM00342">
    <property type="entry name" value="HTH_ARAC"/>
    <property type="match status" value="1"/>
</dbReference>
<name>A0A1C4ZS85_MICEC</name>
<evidence type="ECO:0000256" key="1">
    <source>
        <dbReference type="ARBA" id="ARBA00023015"/>
    </source>
</evidence>
<evidence type="ECO:0000259" key="6">
    <source>
        <dbReference type="PROSITE" id="PS01124"/>
    </source>
</evidence>
<dbReference type="PROSITE" id="PS00041">
    <property type="entry name" value="HTH_ARAC_FAMILY_1"/>
    <property type="match status" value="1"/>
</dbReference>
<dbReference type="GO" id="GO:0003700">
    <property type="term" value="F:DNA-binding transcription factor activity"/>
    <property type="evidence" value="ECO:0007669"/>
    <property type="project" value="InterPro"/>
</dbReference>
<evidence type="ECO:0000313" key="8">
    <source>
        <dbReference type="Proteomes" id="UP000198253"/>
    </source>
</evidence>
<dbReference type="PANTHER" id="PTHR46796:SF2">
    <property type="entry name" value="TRANSCRIPTIONAL REGULATORY PROTEIN"/>
    <property type="match status" value="1"/>
</dbReference>
<dbReference type="InterPro" id="IPR003313">
    <property type="entry name" value="AraC-bd"/>
</dbReference>
<dbReference type="InParanoid" id="A0A1C4ZS85"/>
<dbReference type="InterPro" id="IPR018060">
    <property type="entry name" value="HTH_AraC"/>
</dbReference>
<dbReference type="EMBL" id="LT607413">
    <property type="protein sequence ID" value="SCF35769.1"/>
    <property type="molecule type" value="Genomic_DNA"/>
</dbReference>
<dbReference type="Gene3D" id="1.10.10.60">
    <property type="entry name" value="Homeodomain-like"/>
    <property type="match status" value="1"/>
</dbReference>
<gene>
    <name evidence="7" type="ORF">GA0070618_5691</name>
</gene>
<keyword evidence="1" id="KW-0805">Transcription regulation</keyword>
<keyword evidence="3" id="KW-0010">Activator</keyword>
<dbReference type="InterPro" id="IPR050204">
    <property type="entry name" value="AraC_XylS_family_regulators"/>
</dbReference>
<accession>A0A1C4ZS85</accession>
<evidence type="ECO:0000256" key="4">
    <source>
        <dbReference type="ARBA" id="ARBA00023163"/>
    </source>
</evidence>
<dbReference type="RefSeq" id="WP_197701671.1">
    <property type="nucleotide sequence ID" value="NZ_LT607413.1"/>
</dbReference>
<feature type="domain" description="HTH araC/xylS-type" evidence="6">
    <location>
        <begin position="195"/>
        <end position="292"/>
    </location>
</feature>
<reference evidence="8" key="1">
    <citation type="submission" date="2016-06" db="EMBL/GenBank/DDBJ databases">
        <authorList>
            <person name="Varghese N."/>
            <person name="Submissions Spin"/>
        </authorList>
    </citation>
    <scope>NUCLEOTIDE SEQUENCE [LARGE SCALE GENOMIC DNA]</scope>
    <source>
        <strain evidence="8">DSM 43816</strain>
    </source>
</reference>
<dbReference type="AlphaFoldDB" id="A0A1C4ZS85"/>
<dbReference type="SUPFAM" id="SSF51215">
    <property type="entry name" value="Regulatory protein AraC"/>
    <property type="match status" value="1"/>
</dbReference>
<sequence length="314" mass="33746">MIPADSRPSGSADGDLLRRHLTPGRERQRRVPGVRIRPGAGGAGIERLAAELRGEAFSPHRHDRYAVGVTLAGVQTFRYRAEQHHCLPGEWHVLHPDEPHDGAGGTDEGFGYRIVYLDPAVVRAALDGDPLPFVADPVIRPAGVPRVLADALAHLDEPLDEVGAVEVGTAIADLLRAHAAPARGRRRPLDLAAMARVRVLLTEEPTVRHRAGDLELVAGLDRWSVARQFRVAFGTSPTRYRTSRQLDLARGLIRAGVPLPDVAVRAGFADQAHLTRMFRRSYGLTPAVWSAAVGAAAGPLNGVDRWTAGTGVSG</sequence>
<dbReference type="GO" id="GO:0043565">
    <property type="term" value="F:sequence-specific DNA binding"/>
    <property type="evidence" value="ECO:0007669"/>
    <property type="project" value="InterPro"/>
</dbReference>
<dbReference type="InterPro" id="IPR009057">
    <property type="entry name" value="Homeodomain-like_sf"/>
</dbReference>
<dbReference type="Pfam" id="PF12833">
    <property type="entry name" value="HTH_18"/>
    <property type="match status" value="1"/>
</dbReference>
<dbReference type="InterPro" id="IPR037923">
    <property type="entry name" value="HTH-like"/>
</dbReference>
<evidence type="ECO:0000256" key="2">
    <source>
        <dbReference type="ARBA" id="ARBA00023125"/>
    </source>
</evidence>
<dbReference type="Proteomes" id="UP000198253">
    <property type="component" value="Chromosome I"/>
</dbReference>